<dbReference type="PANTHER" id="PTHR24291">
    <property type="entry name" value="CYTOCHROME P450 FAMILY 4"/>
    <property type="match status" value="1"/>
</dbReference>
<keyword evidence="12 15" id="KW-0472">Membrane</keyword>
<dbReference type="GO" id="GO:0020037">
    <property type="term" value="F:heme binding"/>
    <property type="evidence" value="ECO:0007669"/>
    <property type="project" value="InterPro"/>
</dbReference>
<keyword evidence="5 13" id="KW-0349">Heme</keyword>
<evidence type="ECO:0000256" key="9">
    <source>
        <dbReference type="ARBA" id="ARBA00023002"/>
    </source>
</evidence>
<dbReference type="CDD" id="cd20628">
    <property type="entry name" value="CYP4"/>
    <property type="match status" value="1"/>
</dbReference>
<dbReference type="OrthoDB" id="1470350at2759"/>
<comment type="subcellular location">
    <subcellularLocation>
        <location evidence="3">Endoplasmic reticulum membrane</location>
        <topology evidence="3">Peripheral membrane protein</topology>
    </subcellularLocation>
    <subcellularLocation>
        <location evidence="2">Microsome membrane</location>
        <topology evidence="2">Peripheral membrane protein</topology>
    </subcellularLocation>
</comment>
<keyword evidence="6 13" id="KW-0479">Metal-binding</keyword>
<keyword evidence="7" id="KW-0256">Endoplasmic reticulum</keyword>
<evidence type="ECO:0000256" key="15">
    <source>
        <dbReference type="SAM" id="Phobius"/>
    </source>
</evidence>
<dbReference type="Gene3D" id="1.10.630.10">
    <property type="entry name" value="Cytochrome P450"/>
    <property type="match status" value="1"/>
</dbReference>
<dbReference type="PROSITE" id="PS00086">
    <property type="entry name" value="CYTOCHROME_P450"/>
    <property type="match status" value="1"/>
</dbReference>
<dbReference type="InterPro" id="IPR017972">
    <property type="entry name" value="Cyt_P450_CS"/>
</dbReference>
<comment type="cofactor">
    <cofactor evidence="1 13">
        <name>heme</name>
        <dbReference type="ChEBI" id="CHEBI:30413"/>
    </cofactor>
</comment>
<keyword evidence="15" id="KW-1133">Transmembrane helix</keyword>
<evidence type="ECO:0000256" key="13">
    <source>
        <dbReference type="PIRSR" id="PIRSR602401-1"/>
    </source>
</evidence>
<comment type="similarity">
    <text evidence="4 14">Belongs to the cytochrome P450 family.</text>
</comment>
<proteinExistence type="inferred from homology"/>
<evidence type="ECO:0000256" key="1">
    <source>
        <dbReference type="ARBA" id="ARBA00001971"/>
    </source>
</evidence>
<evidence type="ECO:0000256" key="11">
    <source>
        <dbReference type="ARBA" id="ARBA00023033"/>
    </source>
</evidence>
<dbReference type="Proteomes" id="UP000325440">
    <property type="component" value="Unassembled WGS sequence"/>
</dbReference>
<evidence type="ECO:0000256" key="12">
    <source>
        <dbReference type="ARBA" id="ARBA00023136"/>
    </source>
</evidence>
<dbReference type="InterPro" id="IPR050196">
    <property type="entry name" value="Cytochrome_P450_Monoox"/>
</dbReference>
<dbReference type="Pfam" id="PF00067">
    <property type="entry name" value="p450"/>
    <property type="match status" value="1"/>
</dbReference>
<dbReference type="GO" id="GO:0016705">
    <property type="term" value="F:oxidoreductase activity, acting on paired donors, with incorporation or reduction of molecular oxygen"/>
    <property type="evidence" value="ECO:0007669"/>
    <property type="project" value="InterPro"/>
</dbReference>
<keyword evidence="11 14" id="KW-0503">Monooxygenase</keyword>
<dbReference type="GO" id="GO:0004497">
    <property type="term" value="F:monooxygenase activity"/>
    <property type="evidence" value="ECO:0007669"/>
    <property type="project" value="UniProtKB-KW"/>
</dbReference>
<sequence>MMETSQDVYSEILYSTVKFRVTGTQLIFYAVIFLVLVLLIKIKLNTIRYEKFAAKISGPPAYPIIGSLLEFIRTPKELTKHLTEICETYGPEPFKIWFGCSLAVILTKPEDIQAILTSPNALEKAYMYKCLKVGVGEGLVTAPVEKWKKQRRMLTPAFCSDNMKKLFFPTVKEKTDILIKNLNKEVGNTQPFNMLEYISDAVFSTLTQTTIGFNLDVVSKQGTDLKQSVLKAMQLVAVRAYSPWLYPEIIYSIYCKFTGYESVFKQLHTLPVYMIRKAKEQRKMGDKPVIVNDDNDSVENKKKRLKVFLDILLELREAGENLTDEDIKYQLATILSTGYESTTITVSFCLLLLAMHQDIQDKVYDEIYSVFGDSDEECTIDNINKLVYLKQVFRETLRLFPPAPVILRELQSDVQIFSGNYMIPKGTTCIIAPMNTHHRPELYPNHRSFNPDNFSPENIAKRHKYSFIPFSGGPRGCIGEKYATMNMTVILATVVRNFSLHTDMKLSDVKLKIDLAARSAQGYPVTIRPRNRRKTT</sequence>
<evidence type="ECO:0000256" key="6">
    <source>
        <dbReference type="ARBA" id="ARBA00022723"/>
    </source>
</evidence>
<evidence type="ECO:0000313" key="16">
    <source>
        <dbReference type="EMBL" id="VVC44949.1"/>
    </source>
</evidence>
<dbReference type="GO" id="GO:0005789">
    <property type="term" value="C:endoplasmic reticulum membrane"/>
    <property type="evidence" value="ECO:0007669"/>
    <property type="project" value="UniProtKB-SubCell"/>
</dbReference>
<feature type="transmembrane region" description="Helical" evidence="15">
    <location>
        <begin position="26"/>
        <end position="44"/>
    </location>
</feature>
<evidence type="ECO:0000256" key="5">
    <source>
        <dbReference type="ARBA" id="ARBA00022617"/>
    </source>
</evidence>
<dbReference type="InterPro" id="IPR001128">
    <property type="entry name" value="Cyt_P450"/>
</dbReference>
<reference evidence="16 17" key="1">
    <citation type="submission" date="2019-08" db="EMBL/GenBank/DDBJ databases">
        <authorList>
            <person name="Alioto T."/>
            <person name="Alioto T."/>
            <person name="Gomez Garrido J."/>
        </authorList>
    </citation>
    <scope>NUCLEOTIDE SEQUENCE [LARGE SCALE GENOMIC DNA]</scope>
</reference>
<dbReference type="EMBL" id="CABPRJ010002391">
    <property type="protein sequence ID" value="VVC44949.1"/>
    <property type="molecule type" value="Genomic_DNA"/>
</dbReference>
<accession>A0A5E4NJG7</accession>
<dbReference type="InterPro" id="IPR002401">
    <property type="entry name" value="Cyt_P450_E_grp-I"/>
</dbReference>
<keyword evidence="10 13" id="KW-0408">Iron</keyword>
<keyword evidence="15" id="KW-0812">Transmembrane</keyword>
<dbReference type="SUPFAM" id="SSF48264">
    <property type="entry name" value="Cytochrome P450"/>
    <property type="match status" value="1"/>
</dbReference>
<dbReference type="AlphaFoldDB" id="A0A5E4NJG7"/>
<evidence type="ECO:0000256" key="4">
    <source>
        <dbReference type="ARBA" id="ARBA00010617"/>
    </source>
</evidence>
<protein>
    <submittedName>
        <fullName evidence="16">Cytochrome P450, E-class, group I,Cytochrome P450,Cytochrome P450, conserved site</fullName>
    </submittedName>
</protein>
<feature type="binding site" description="axial binding residue" evidence="13">
    <location>
        <position position="477"/>
    </location>
    <ligand>
        <name>heme</name>
        <dbReference type="ChEBI" id="CHEBI:30413"/>
    </ligand>
    <ligandPart>
        <name>Fe</name>
        <dbReference type="ChEBI" id="CHEBI:18248"/>
    </ligandPart>
</feature>
<evidence type="ECO:0000256" key="7">
    <source>
        <dbReference type="ARBA" id="ARBA00022824"/>
    </source>
</evidence>
<evidence type="ECO:0000256" key="8">
    <source>
        <dbReference type="ARBA" id="ARBA00022848"/>
    </source>
</evidence>
<dbReference type="InterPro" id="IPR036396">
    <property type="entry name" value="Cyt_P450_sf"/>
</dbReference>
<name>A0A5E4NJG7_9HEMI</name>
<evidence type="ECO:0000256" key="2">
    <source>
        <dbReference type="ARBA" id="ARBA00004174"/>
    </source>
</evidence>
<evidence type="ECO:0000313" key="17">
    <source>
        <dbReference type="Proteomes" id="UP000325440"/>
    </source>
</evidence>
<dbReference type="PRINTS" id="PR00463">
    <property type="entry name" value="EP450I"/>
</dbReference>
<organism evidence="16 17">
    <name type="scientific">Cinara cedri</name>
    <dbReference type="NCBI Taxonomy" id="506608"/>
    <lineage>
        <taxon>Eukaryota</taxon>
        <taxon>Metazoa</taxon>
        <taxon>Ecdysozoa</taxon>
        <taxon>Arthropoda</taxon>
        <taxon>Hexapoda</taxon>
        <taxon>Insecta</taxon>
        <taxon>Pterygota</taxon>
        <taxon>Neoptera</taxon>
        <taxon>Paraneoptera</taxon>
        <taxon>Hemiptera</taxon>
        <taxon>Sternorrhyncha</taxon>
        <taxon>Aphidomorpha</taxon>
        <taxon>Aphidoidea</taxon>
        <taxon>Aphididae</taxon>
        <taxon>Lachninae</taxon>
        <taxon>Cinara</taxon>
    </lineage>
</organism>
<keyword evidence="17" id="KW-1185">Reference proteome</keyword>
<evidence type="ECO:0000256" key="3">
    <source>
        <dbReference type="ARBA" id="ARBA00004406"/>
    </source>
</evidence>
<keyword evidence="8" id="KW-0492">Microsome</keyword>
<dbReference type="PRINTS" id="PR00385">
    <property type="entry name" value="P450"/>
</dbReference>
<gene>
    <name evidence="16" type="ORF">CINCED_3A014120</name>
</gene>
<evidence type="ECO:0000256" key="10">
    <source>
        <dbReference type="ARBA" id="ARBA00023004"/>
    </source>
</evidence>
<dbReference type="PANTHER" id="PTHR24291:SF189">
    <property type="entry name" value="CYTOCHROME P450 4C3-RELATED"/>
    <property type="match status" value="1"/>
</dbReference>
<keyword evidence="9 14" id="KW-0560">Oxidoreductase</keyword>
<dbReference type="GO" id="GO:0005506">
    <property type="term" value="F:iron ion binding"/>
    <property type="evidence" value="ECO:0007669"/>
    <property type="project" value="InterPro"/>
</dbReference>
<evidence type="ECO:0000256" key="14">
    <source>
        <dbReference type="RuleBase" id="RU000461"/>
    </source>
</evidence>